<keyword evidence="2" id="KW-0378">Hydrolase</keyword>
<dbReference type="SUPFAM" id="SSF53474">
    <property type="entry name" value="alpha/beta-Hydrolases"/>
    <property type="match status" value="1"/>
</dbReference>
<dbReference type="GO" id="GO:0032526">
    <property type="term" value="P:response to retinoic acid"/>
    <property type="evidence" value="ECO:0007669"/>
    <property type="project" value="TreeGrafter"/>
</dbReference>
<organism evidence="4 5">
    <name type="scientific">Cimex lectularius</name>
    <name type="common">Bed bug</name>
    <name type="synonym">Acanthia lectularia</name>
    <dbReference type="NCBI Taxonomy" id="79782"/>
    <lineage>
        <taxon>Eukaryota</taxon>
        <taxon>Metazoa</taxon>
        <taxon>Ecdysozoa</taxon>
        <taxon>Arthropoda</taxon>
        <taxon>Hexapoda</taxon>
        <taxon>Insecta</taxon>
        <taxon>Pterygota</taxon>
        <taxon>Neoptera</taxon>
        <taxon>Paraneoptera</taxon>
        <taxon>Hemiptera</taxon>
        <taxon>Heteroptera</taxon>
        <taxon>Panheteroptera</taxon>
        <taxon>Cimicomorpha</taxon>
        <taxon>Cimicidae</taxon>
        <taxon>Cimex</taxon>
    </lineage>
</organism>
<feature type="domain" description="Serine hydrolase" evidence="3">
    <location>
        <begin position="42"/>
        <end position="247"/>
    </location>
</feature>
<dbReference type="GO" id="GO:0005634">
    <property type="term" value="C:nucleus"/>
    <property type="evidence" value="ECO:0007669"/>
    <property type="project" value="TreeGrafter"/>
</dbReference>
<dbReference type="OrthoDB" id="414698at2759"/>
<dbReference type="GO" id="GO:0005737">
    <property type="term" value="C:cytoplasm"/>
    <property type="evidence" value="ECO:0007669"/>
    <property type="project" value="TreeGrafter"/>
</dbReference>
<dbReference type="InterPro" id="IPR050593">
    <property type="entry name" value="LovG"/>
</dbReference>
<dbReference type="KEGG" id="clec:106660901"/>
<dbReference type="AlphaFoldDB" id="A0A8I6R5U3"/>
<dbReference type="RefSeq" id="XP_014239421.1">
    <property type="nucleotide sequence ID" value="XM_014383935.2"/>
</dbReference>
<dbReference type="PANTHER" id="PTHR48070:SF6">
    <property type="entry name" value="ESTERASE OVCA2"/>
    <property type="match status" value="1"/>
</dbReference>
<evidence type="ECO:0000259" key="3">
    <source>
        <dbReference type="Pfam" id="PF03959"/>
    </source>
</evidence>
<evidence type="ECO:0000313" key="5">
    <source>
        <dbReference type="Proteomes" id="UP000494040"/>
    </source>
</evidence>
<dbReference type="Gene3D" id="3.40.50.1820">
    <property type="entry name" value="alpha/beta hydrolase"/>
    <property type="match status" value="1"/>
</dbReference>
<dbReference type="Pfam" id="PF03959">
    <property type="entry name" value="FSH1"/>
    <property type="match status" value="1"/>
</dbReference>
<dbReference type="OMA" id="CYSGFIA"/>
<dbReference type="Proteomes" id="UP000494040">
    <property type="component" value="Unassembled WGS sequence"/>
</dbReference>
<dbReference type="GO" id="GO:0016787">
    <property type="term" value="F:hydrolase activity"/>
    <property type="evidence" value="ECO:0007669"/>
    <property type="project" value="UniProtKB-KW"/>
</dbReference>
<dbReference type="FunFam" id="3.40.50.1820:FF:000073">
    <property type="entry name" value="esterase OVCA2 isoform X6"/>
    <property type="match status" value="1"/>
</dbReference>
<evidence type="ECO:0000256" key="2">
    <source>
        <dbReference type="ARBA" id="ARBA00022801"/>
    </source>
</evidence>
<keyword evidence="5" id="KW-1185">Reference proteome</keyword>
<comment type="similarity">
    <text evidence="1">Belongs to the LovG family.</text>
</comment>
<dbReference type="InterPro" id="IPR005645">
    <property type="entry name" value="FSH-like_dom"/>
</dbReference>
<name>A0A8I6R5U3_CIMLE</name>
<evidence type="ECO:0000256" key="1">
    <source>
        <dbReference type="ARBA" id="ARBA00005863"/>
    </source>
</evidence>
<dbReference type="GeneID" id="106660901"/>
<sequence>MKPSCRQPLGQIQSKSTKESKFKEINETWTILCISKTIEHPMENKLKILCLHGYRQDGPTFRSKIGSLRKAFKNIIFDTVDAPHISNIPSHDAENKQDLAASNPRSWWFTDTNKTYVSKIESDIAECFEESVSYIQDHVNKNGPYDGLFGFSQGATFAALICCLIQKGEFQANFKFVIIGAGFRSLCKPHLHYYNTKLVIPSLHIIGETDQVISKERCESLLEIFENPQILRHPGGHYIPASKEFKHVYKEFFDRFR</sequence>
<reference evidence="4" key="1">
    <citation type="submission" date="2022-01" db="UniProtKB">
        <authorList>
            <consortium name="EnsemblMetazoa"/>
        </authorList>
    </citation>
    <scope>IDENTIFICATION</scope>
</reference>
<protein>
    <recommendedName>
        <fullName evidence="3">Serine hydrolase domain-containing protein</fullName>
    </recommendedName>
</protein>
<evidence type="ECO:0000313" key="4">
    <source>
        <dbReference type="EnsemblMetazoa" id="XP_014239421.1"/>
    </source>
</evidence>
<dbReference type="InterPro" id="IPR029058">
    <property type="entry name" value="AB_hydrolase_fold"/>
</dbReference>
<dbReference type="PANTHER" id="PTHR48070">
    <property type="entry name" value="ESTERASE OVCA2"/>
    <property type="match status" value="1"/>
</dbReference>
<accession>A0A8I6R5U3</accession>
<dbReference type="EnsemblMetazoa" id="XM_014383935.2">
    <property type="protein sequence ID" value="XP_014239421.1"/>
    <property type="gene ID" value="LOC106660901"/>
</dbReference>
<proteinExistence type="inferred from homology"/>